<sequence length="278" mass="32474">MIVFHLDKLLKEHDLTINSLTNILNEKYPKDKNVSRKTITAIANNSAKNIQLSTLEQLTDYFKIPLDKLMTLTTNNLKYIFRLIYPNSLFNVKTMIGTKDKETLLPQMYLEIFEDNKLIESFVFHIIVTSSEDESHKIIDSISFLPVLSTPHEYKNNFEEFEEKLNNNQTEVYSAFYELLNNYLSKLTIFDIEDIFKLFIESILTNLKSFFADSLTISSTLYFDITNFLIVPLLVDEKDSKITVDFSIAKHIQEFGTPHYKNLSEQKKVYVETEIKTD</sequence>
<dbReference type="RefSeq" id="WP_257701599.1">
    <property type="nucleotide sequence ID" value="NZ_CP102451.1"/>
</dbReference>
<reference evidence="2" key="2">
    <citation type="submission" date="2022-08" db="EMBL/GenBank/DDBJ databases">
        <authorList>
            <person name="Poehlein A."/>
            <person name="Guzman J."/>
            <person name="Daniel R."/>
            <person name="Vilcinskas A."/>
        </authorList>
    </citation>
    <scope>NUCLEOTIDE SEQUENCE</scope>
    <source>
        <strain evidence="2">G314FT</strain>
    </source>
</reference>
<evidence type="ECO:0000259" key="1">
    <source>
        <dbReference type="PROSITE" id="PS50943"/>
    </source>
</evidence>
<reference evidence="2" key="1">
    <citation type="submission" date="2022-08" db="EMBL/GenBank/DDBJ databases">
        <title>Genome sequence of Vagococcus luciliae DSM 112651.</title>
        <authorList>
            <person name="Juan G."/>
            <person name="Anja P."/>
            <person name="Rolf D."/>
            <person name="Kampfer P."/>
            <person name="Vilcinskas A."/>
        </authorList>
    </citation>
    <scope>NUCLEOTIDE SEQUENCE</scope>
    <source>
        <strain evidence="2">G314FT</strain>
    </source>
</reference>
<organism evidence="2 3">
    <name type="scientific">Vagococcus luciliae</name>
    <dbReference type="NCBI Taxonomy" id="2920380"/>
    <lineage>
        <taxon>Bacteria</taxon>
        <taxon>Bacillati</taxon>
        <taxon>Bacillota</taxon>
        <taxon>Bacilli</taxon>
        <taxon>Lactobacillales</taxon>
        <taxon>Enterococcaceae</taxon>
        <taxon>Vagococcus</taxon>
    </lineage>
</organism>
<accession>A0ABY5NWM2</accession>
<evidence type="ECO:0000313" key="3">
    <source>
        <dbReference type="Proteomes" id="UP001058273"/>
    </source>
</evidence>
<keyword evidence="3" id="KW-1185">Reference proteome</keyword>
<dbReference type="Proteomes" id="UP001058273">
    <property type="component" value="Chromosome"/>
</dbReference>
<evidence type="ECO:0000313" key="2">
    <source>
        <dbReference type="EMBL" id="UUV97998.1"/>
    </source>
</evidence>
<dbReference type="PROSITE" id="PS50943">
    <property type="entry name" value="HTH_CROC1"/>
    <property type="match status" value="1"/>
</dbReference>
<proteinExistence type="predicted"/>
<dbReference type="Gene3D" id="1.10.260.40">
    <property type="entry name" value="lambda repressor-like DNA-binding domains"/>
    <property type="match status" value="1"/>
</dbReference>
<dbReference type="Pfam" id="PF13443">
    <property type="entry name" value="HTH_26"/>
    <property type="match status" value="1"/>
</dbReference>
<dbReference type="EMBL" id="CP102451">
    <property type="protein sequence ID" value="UUV97998.1"/>
    <property type="molecule type" value="Genomic_DNA"/>
</dbReference>
<dbReference type="InterPro" id="IPR010982">
    <property type="entry name" value="Lambda_DNA-bd_dom_sf"/>
</dbReference>
<feature type="domain" description="HTH cro/C1-type" evidence="1">
    <location>
        <begin position="33"/>
        <end position="69"/>
    </location>
</feature>
<protein>
    <recommendedName>
        <fullName evidence="1">HTH cro/C1-type domain-containing protein</fullName>
    </recommendedName>
</protein>
<gene>
    <name evidence="2" type="ORF">G314FT_00890</name>
</gene>
<dbReference type="InterPro" id="IPR001387">
    <property type="entry name" value="Cro/C1-type_HTH"/>
</dbReference>
<name>A0ABY5NWM2_9ENTE</name>